<reference evidence="3 4" key="1">
    <citation type="submission" date="2024-09" db="EMBL/GenBank/DDBJ databases">
        <authorList>
            <person name="Sun Q."/>
            <person name="Mori K."/>
        </authorList>
    </citation>
    <scope>NUCLEOTIDE SEQUENCE [LARGE SCALE GENOMIC DNA]</scope>
    <source>
        <strain evidence="3 4">KCTC 23279</strain>
    </source>
</reference>
<gene>
    <name evidence="3" type="ORF">ACFFJ6_08955</name>
</gene>
<evidence type="ECO:0000256" key="2">
    <source>
        <dbReference type="SAM" id="SignalP"/>
    </source>
</evidence>
<feature type="chain" id="PRO_5046083865" evidence="2">
    <location>
        <begin position="31"/>
        <end position="70"/>
    </location>
</feature>
<keyword evidence="1" id="KW-0472">Membrane</keyword>
<name>A0ABV6ER39_9BRAD</name>
<keyword evidence="1" id="KW-0812">Transmembrane</keyword>
<feature type="signal peptide" evidence="2">
    <location>
        <begin position="1"/>
        <end position="30"/>
    </location>
</feature>
<dbReference type="EMBL" id="JBHLWM010000003">
    <property type="protein sequence ID" value="MFC0240592.1"/>
    <property type="molecule type" value="Genomic_DNA"/>
</dbReference>
<accession>A0ABV6ER39</accession>
<evidence type="ECO:0000313" key="3">
    <source>
        <dbReference type="EMBL" id="MFC0240592.1"/>
    </source>
</evidence>
<keyword evidence="4" id="KW-1185">Reference proteome</keyword>
<sequence length="70" mass="6833">MTQARLRRSIAAAAAATCGIVALSANVAAAAQGSGAAPVAGEPVESAMAFMVYGSMAAGLVAGLIRRAER</sequence>
<dbReference type="Proteomes" id="UP001589775">
    <property type="component" value="Unassembled WGS sequence"/>
</dbReference>
<evidence type="ECO:0000313" key="4">
    <source>
        <dbReference type="Proteomes" id="UP001589775"/>
    </source>
</evidence>
<evidence type="ECO:0000256" key="1">
    <source>
        <dbReference type="SAM" id="Phobius"/>
    </source>
</evidence>
<comment type="caution">
    <text evidence="3">The sequence shown here is derived from an EMBL/GenBank/DDBJ whole genome shotgun (WGS) entry which is preliminary data.</text>
</comment>
<keyword evidence="1" id="KW-1133">Transmembrane helix</keyword>
<dbReference type="RefSeq" id="WP_378386624.1">
    <property type="nucleotide sequence ID" value="NZ_JBHLWM010000003.1"/>
</dbReference>
<organism evidence="3 4">
    <name type="scientific">Rhodopseudomonas telluris</name>
    <dbReference type="NCBI Taxonomy" id="644215"/>
    <lineage>
        <taxon>Bacteria</taxon>
        <taxon>Pseudomonadati</taxon>
        <taxon>Pseudomonadota</taxon>
        <taxon>Alphaproteobacteria</taxon>
        <taxon>Hyphomicrobiales</taxon>
        <taxon>Nitrobacteraceae</taxon>
        <taxon>Rhodopseudomonas</taxon>
    </lineage>
</organism>
<feature type="transmembrane region" description="Helical" evidence="1">
    <location>
        <begin position="46"/>
        <end position="65"/>
    </location>
</feature>
<proteinExistence type="predicted"/>
<protein>
    <submittedName>
        <fullName evidence="3">Uncharacterized protein</fullName>
    </submittedName>
</protein>
<keyword evidence="2" id="KW-0732">Signal</keyword>